<dbReference type="InterPro" id="IPR017972">
    <property type="entry name" value="Cyt_P450_CS"/>
</dbReference>
<dbReference type="GO" id="GO:0016705">
    <property type="term" value="F:oxidoreductase activity, acting on paired donors, with incorporation or reduction of molecular oxygen"/>
    <property type="evidence" value="ECO:0007669"/>
    <property type="project" value="InterPro"/>
</dbReference>
<dbReference type="InterPro" id="IPR002397">
    <property type="entry name" value="Cyt_P450_B"/>
</dbReference>
<dbReference type="GO" id="GO:0004497">
    <property type="term" value="F:monooxygenase activity"/>
    <property type="evidence" value="ECO:0007669"/>
    <property type="project" value="UniProtKB-KW"/>
</dbReference>
<keyword evidence="5 7" id="KW-0408">Iron</keyword>
<evidence type="ECO:0000313" key="8">
    <source>
        <dbReference type="EMBL" id="KUN76093.1"/>
    </source>
</evidence>
<name>A0A117R813_9ACTN</name>
<dbReference type="PANTHER" id="PTHR46696">
    <property type="entry name" value="P450, PUTATIVE (EUROFUNG)-RELATED"/>
    <property type="match status" value="1"/>
</dbReference>
<dbReference type="Gene3D" id="1.10.630.10">
    <property type="entry name" value="Cytochrome P450"/>
    <property type="match status" value="1"/>
</dbReference>
<dbReference type="GO" id="GO:0020037">
    <property type="term" value="F:heme binding"/>
    <property type="evidence" value="ECO:0007669"/>
    <property type="project" value="InterPro"/>
</dbReference>
<comment type="caution">
    <text evidence="8">The sequence shown here is derived from an EMBL/GenBank/DDBJ whole genome shotgun (WGS) entry which is preliminary data.</text>
</comment>
<comment type="similarity">
    <text evidence="1 7">Belongs to the cytochrome P450 family.</text>
</comment>
<keyword evidence="3 7" id="KW-0479">Metal-binding</keyword>
<evidence type="ECO:0000313" key="9">
    <source>
        <dbReference type="Proteomes" id="UP000053024"/>
    </source>
</evidence>
<organism evidence="8 9">
    <name type="scientific">Streptomyces bungoensis</name>
    <dbReference type="NCBI Taxonomy" id="285568"/>
    <lineage>
        <taxon>Bacteria</taxon>
        <taxon>Bacillati</taxon>
        <taxon>Actinomycetota</taxon>
        <taxon>Actinomycetes</taxon>
        <taxon>Kitasatosporales</taxon>
        <taxon>Streptomycetaceae</taxon>
        <taxon>Streptomyces</taxon>
    </lineage>
</organism>
<dbReference type="GO" id="GO:0005506">
    <property type="term" value="F:iron ion binding"/>
    <property type="evidence" value="ECO:0007669"/>
    <property type="project" value="InterPro"/>
</dbReference>
<proteinExistence type="inferred from homology"/>
<keyword evidence="4 7" id="KW-0560">Oxidoreductase</keyword>
<reference evidence="8 9" key="1">
    <citation type="submission" date="2015-10" db="EMBL/GenBank/DDBJ databases">
        <title>Draft genome sequence of Streptomyces bungoensis DSM 41781, type strain for the species Streptomyces bungoensis.</title>
        <authorList>
            <person name="Ruckert C."/>
            <person name="Winkler A."/>
            <person name="Kalinowski J."/>
            <person name="Kampfer P."/>
            <person name="Glaeser S."/>
        </authorList>
    </citation>
    <scope>NUCLEOTIDE SEQUENCE [LARGE SCALE GENOMIC DNA]</scope>
    <source>
        <strain evidence="8 9">DSM 41781</strain>
    </source>
</reference>
<keyword evidence="9" id="KW-1185">Reference proteome</keyword>
<dbReference type="PROSITE" id="PS00086">
    <property type="entry name" value="CYTOCHROME_P450"/>
    <property type="match status" value="1"/>
</dbReference>
<dbReference type="OrthoDB" id="5500002at2"/>
<dbReference type="PANTHER" id="PTHR46696:SF1">
    <property type="entry name" value="CYTOCHROME P450 YJIB-RELATED"/>
    <property type="match status" value="1"/>
</dbReference>
<dbReference type="FunFam" id="1.10.630.10:FF:000018">
    <property type="entry name" value="Cytochrome P450 monooxygenase"/>
    <property type="match status" value="1"/>
</dbReference>
<keyword evidence="2 7" id="KW-0349">Heme</keyword>
<evidence type="ECO:0008006" key="10">
    <source>
        <dbReference type="Google" id="ProtNLM"/>
    </source>
</evidence>
<dbReference type="Pfam" id="PF00067">
    <property type="entry name" value="p450"/>
    <property type="match status" value="2"/>
</dbReference>
<dbReference type="AlphaFoldDB" id="A0A117R813"/>
<protein>
    <recommendedName>
        <fullName evidence="10">Cytochrome</fullName>
    </recommendedName>
</protein>
<dbReference type="Proteomes" id="UP000053024">
    <property type="component" value="Unassembled WGS sequence"/>
</dbReference>
<evidence type="ECO:0000256" key="6">
    <source>
        <dbReference type="ARBA" id="ARBA00023033"/>
    </source>
</evidence>
<evidence type="ECO:0000256" key="7">
    <source>
        <dbReference type="RuleBase" id="RU000461"/>
    </source>
</evidence>
<keyword evidence="6 7" id="KW-0503">Monooxygenase</keyword>
<dbReference type="InterPro" id="IPR001128">
    <property type="entry name" value="Cyt_P450"/>
</dbReference>
<dbReference type="CDD" id="cd20625">
    <property type="entry name" value="CYP164-like"/>
    <property type="match status" value="1"/>
</dbReference>
<dbReference type="PRINTS" id="PR00359">
    <property type="entry name" value="BP450"/>
</dbReference>
<accession>A0A117R813</accession>
<dbReference type="EMBL" id="LMWX01000077">
    <property type="protein sequence ID" value="KUN76093.1"/>
    <property type="molecule type" value="Genomic_DNA"/>
</dbReference>
<evidence type="ECO:0000256" key="5">
    <source>
        <dbReference type="ARBA" id="ARBA00023004"/>
    </source>
</evidence>
<dbReference type="STRING" id="285568.AQJ66_35130"/>
<gene>
    <name evidence="8" type="ORF">AQJ66_35130</name>
</gene>
<evidence type="ECO:0000256" key="1">
    <source>
        <dbReference type="ARBA" id="ARBA00010617"/>
    </source>
</evidence>
<dbReference type="RefSeq" id="WP_061930508.1">
    <property type="nucleotide sequence ID" value="NZ_KQ948881.1"/>
</dbReference>
<dbReference type="SUPFAM" id="SSF48264">
    <property type="entry name" value="Cytochrome P450"/>
    <property type="match status" value="1"/>
</dbReference>
<dbReference type="PRINTS" id="PR00385">
    <property type="entry name" value="P450"/>
</dbReference>
<sequence length="409" mass="42808">MDAQSIILHLLTPEGRADPYPLYALAHELGPVAPAGDGLVLVCGYEAARQALRDPGLGADSGLTAWGGDADSRPSLAMLSRSLLVADEPGHGRLRASMAQAFTARGVAALEAGIGRITDALLDGLEKAGGSPVDFMDAFAFPLPAHVICDLMGIPPADRARFRAWAADLSAMLEPVPGPADLDTADRVAAEVGRYFTDLVGARRAEPREDLVTAMLAARDQGLLRDDEELVANLAILLVAGFETTTHLLGNGLRLLLDHPGAMAGLRDGTVPVQGFVDEVLRYDTPVQLSNRVALTDGVSVGGVPVPAGTHVVVLLGAANRDPAHYAEPGRFDPTRRDSRPLSFGGGAHYCLGALLARLEATVAFGRLPARFPALTSAPGAEPVRRDRIFLRGHEVLPVVPNGAGTPGN</sequence>
<evidence type="ECO:0000256" key="4">
    <source>
        <dbReference type="ARBA" id="ARBA00023002"/>
    </source>
</evidence>
<evidence type="ECO:0000256" key="3">
    <source>
        <dbReference type="ARBA" id="ARBA00022723"/>
    </source>
</evidence>
<evidence type="ECO:0000256" key="2">
    <source>
        <dbReference type="ARBA" id="ARBA00022617"/>
    </source>
</evidence>
<dbReference type="InterPro" id="IPR036396">
    <property type="entry name" value="Cyt_P450_sf"/>
</dbReference>